<protein>
    <submittedName>
        <fullName evidence="2">OLC1v1025126C1</fullName>
    </submittedName>
</protein>
<gene>
    <name evidence="2" type="ORF">OLC1_LOCUS2535</name>
</gene>
<dbReference type="EMBL" id="OX459118">
    <property type="protein sequence ID" value="CAI9090363.1"/>
    <property type="molecule type" value="Genomic_DNA"/>
</dbReference>
<feature type="compositionally biased region" description="Low complexity" evidence="1">
    <location>
        <begin position="81"/>
        <end position="90"/>
    </location>
</feature>
<accession>A0AAV1C5E2</accession>
<dbReference type="Proteomes" id="UP001161247">
    <property type="component" value="Chromosome 1"/>
</dbReference>
<evidence type="ECO:0000313" key="2">
    <source>
        <dbReference type="EMBL" id="CAI9090363.1"/>
    </source>
</evidence>
<sequence>MATPRNEPKTPGGDPTAFTAPPTLQDTPEEGPSRPKPTAEEIQEFVRANFHELERLLQNNRQDDRGKEPMDPKEKRRTSFPDPSSSSSGQGDEESGPQRNRSPAHRIVRTTSSGSRQGRRYHSYTHYGSMKYGGNLPFSSEIEKFTAGQKFKSSQNIGVYDGSSDPDDHLNKCSFLDKAGRSILPTLPATEEVPKSSRRAIHYQAKGSGDATCLRGVYCRGECTNRIPNGQLGKFALEARKGDRNSRKEDRVADTFGKDRRGQYNWNRNRDVERPNREVNQVVTGDILSIIGGPAGGDSESQRKARCGKVPDKDTNNRRLKPSKMITFSYEDLVPERQVGADAVVIRGRITNKFVHRIYVDGGSSAEIMYWHCFVQYGEGVRRMMRMVNTPLVDFANRTI</sequence>
<evidence type="ECO:0000313" key="3">
    <source>
        <dbReference type="Proteomes" id="UP001161247"/>
    </source>
</evidence>
<dbReference type="AlphaFoldDB" id="A0AAV1C5E2"/>
<evidence type="ECO:0000256" key="1">
    <source>
        <dbReference type="SAM" id="MobiDB-lite"/>
    </source>
</evidence>
<feature type="region of interest" description="Disordered" evidence="1">
    <location>
        <begin position="1"/>
        <end position="121"/>
    </location>
</feature>
<feature type="region of interest" description="Disordered" evidence="1">
    <location>
        <begin position="243"/>
        <end position="262"/>
    </location>
</feature>
<organism evidence="2 3">
    <name type="scientific">Oldenlandia corymbosa var. corymbosa</name>
    <dbReference type="NCBI Taxonomy" id="529605"/>
    <lineage>
        <taxon>Eukaryota</taxon>
        <taxon>Viridiplantae</taxon>
        <taxon>Streptophyta</taxon>
        <taxon>Embryophyta</taxon>
        <taxon>Tracheophyta</taxon>
        <taxon>Spermatophyta</taxon>
        <taxon>Magnoliopsida</taxon>
        <taxon>eudicotyledons</taxon>
        <taxon>Gunneridae</taxon>
        <taxon>Pentapetalae</taxon>
        <taxon>asterids</taxon>
        <taxon>lamiids</taxon>
        <taxon>Gentianales</taxon>
        <taxon>Rubiaceae</taxon>
        <taxon>Rubioideae</taxon>
        <taxon>Spermacoceae</taxon>
        <taxon>Hedyotis-Oldenlandia complex</taxon>
        <taxon>Oldenlandia</taxon>
    </lineage>
</organism>
<feature type="compositionally biased region" description="Basic and acidic residues" evidence="1">
    <location>
        <begin position="49"/>
        <end position="79"/>
    </location>
</feature>
<reference evidence="2" key="1">
    <citation type="submission" date="2023-03" db="EMBL/GenBank/DDBJ databases">
        <authorList>
            <person name="Julca I."/>
        </authorList>
    </citation>
    <scope>NUCLEOTIDE SEQUENCE</scope>
</reference>
<name>A0AAV1C5E2_OLDCO</name>
<proteinExistence type="predicted"/>
<feature type="region of interest" description="Disordered" evidence="1">
    <location>
        <begin position="292"/>
        <end position="319"/>
    </location>
</feature>
<keyword evidence="3" id="KW-1185">Reference proteome</keyword>